<feature type="region of interest" description="Disordered" evidence="1">
    <location>
        <begin position="265"/>
        <end position="285"/>
    </location>
</feature>
<evidence type="ECO:0000313" key="3">
    <source>
        <dbReference type="Proteomes" id="UP000315783"/>
    </source>
</evidence>
<evidence type="ECO:0000256" key="1">
    <source>
        <dbReference type="SAM" id="MobiDB-lite"/>
    </source>
</evidence>
<dbReference type="AlphaFoldDB" id="A0A545ULC6"/>
<accession>A0A545ULC6</accession>
<proteinExistence type="predicted"/>
<sequence>MSHQSVKGFEILNPSLYQAGRTLSIREPPPDSADGKPPPPLPRRLRSLLLACEEHINFVERFFLLITAASFTPLTRKEEFVESFVGGWTDELLQELQQLSQNVDACEPSQPELQSFPLAFMTKFVSFVVDKAVLAGFKKPNEADKCLKPFLQKWEKSGKSAGTSSISDLNTVEKRRRSSRKLFQYDGWYTENDIEAIKQQFGSKPATYRLHNHAIYKLLDPNNLTPMLLWPMLWPLCDTFELYPVVGGTERQKRLRELHQNATAEIQAMKPTADNPTGKNEDHPEGRNYVDCAIFTTEAIEYLRSEVLAGQWPFNLFGSTIDMKRGDPSLLNLIGQDMEYLPDDLDLPGLALSYSSGPVEVKVSKLT</sequence>
<evidence type="ECO:0000313" key="2">
    <source>
        <dbReference type="EMBL" id="TQV90257.1"/>
    </source>
</evidence>
<gene>
    <name evidence="2" type="ORF">IF1G_11090</name>
</gene>
<dbReference type="EMBL" id="SPUK01000030">
    <property type="protein sequence ID" value="TQV90257.1"/>
    <property type="molecule type" value="Genomic_DNA"/>
</dbReference>
<dbReference type="Proteomes" id="UP000315783">
    <property type="component" value="Unassembled WGS sequence"/>
</dbReference>
<organism evidence="2 3">
    <name type="scientific">Cordyceps javanica</name>
    <dbReference type="NCBI Taxonomy" id="43265"/>
    <lineage>
        <taxon>Eukaryota</taxon>
        <taxon>Fungi</taxon>
        <taxon>Dikarya</taxon>
        <taxon>Ascomycota</taxon>
        <taxon>Pezizomycotina</taxon>
        <taxon>Sordariomycetes</taxon>
        <taxon>Hypocreomycetidae</taxon>
        <taxon>Hypocreales</taxon>
        <taxon>Cordycipitaceae</taxon>
        <taxon>Cordyceps</taxon>
    </lineage>
</organism>
<reference evidence="2 3" key="1">
    <citation type="journal article" date="2019" name="Appl. Microbiol. Biotechnol.">
        <title>Genome sequence of Isaria javanica and comparative genome analysis insights into family S53 peptidase evolution in fungal entomopathogens.</title>
        <authorList>
            <person name="Lin R."/>
            <person name="Zhang X."/>
            <person name="Xin B."/>
            <person name="Zou M."/>
            <person name="Gao Y."/>
            <person name="Qin F."/>
            <person name="Hu Q."/>
            <person name="Xie B."/>
            <person name="Cheng X."/>
        </authorList>
    </citation>
    <scope>NUCLEOTIDE SEQUENCE [LARGE SCALE GENOMIC DNA]</scope>
    <source>
        <strain evidence="2 3">IJ1G</strain>
    </source>
</reference>
<name>A0A545ULC6_9HYPO</name>
<keyword evidence="3" id="KW-1185">Reference proteome</keyword>
<comment type="caution">
    <text evidence="2">The sequence shown here is derived from an EMBL/GenBank/DDBJ whole genome shotgun (WGS) entry which is preliminary data.</text>
</comment>
<protein>
    <submittedName>
        <fullName evidence="2">Uncharacterized protein</fullName>
    </submittedName>
</protein>